<keyword evidence="2" id="KW-0732">Signal</keyword>
<feature type="region of interest" description="Disordered" evidence="1">
    <location>
        <begin position="160"/>
        <end position="197"/>
    </location>
</feature>
<proteinExistence type="predicted"/>
<dbReference type="Proteomes" id="UP000320048">
    <property type="component" value="Unassembled WGS sequence"/>
</dbReference>
<comment type="caution">
    <text evidence="3">The sequence shown here is derived from an EMBL/GenBank/DDBJ whole genome shotgun (WGS) entry which is preliminary data.</text>
</comment>
<gene>
    <name evidence="3" type="ORF">E6H04_11665</name>
</gene>
<reference evidence="3 4" key="1">
    <citation type="journal article" date="2019" name="Nat. Microbiol.">
        <title>Mediterranean grassland soil C-N compound turnover is dependent on rainfall and depth, and is mediated by genomically divergent microorganisms.</title>
        <authorList>
            <person name="Diamond S."/>
            <person name="Andeer P.F."/>
            <person name="Li Z."/>
            <person name="Crits-Christoph A."/>
            <person name="Burstein D."/>
            <person name="Anantharaman K."/>
            <person name="Lane K.R."/>
            <person name="Thomas B.C."/>
            <person name="Pan C."/>
            <person name="Northen T.R."/>
            <person name="Banfield J.F."/>
        </authorList>
    </citation>
    <scope>NUCLEOTIDE SEQUENCE [LARGE SCALE GENOMIC DNA]</scope>
    <source>
        <strain evidence="3">NP_7</strain>
    </source>
</reference>
<organism evidence="3 4">
    <name type="scientific">Candidatus Segetimicrobium genomatis</name>
    <dbReference type="NCBI Taxonomy" id="2569760"/>
    <lineage>
        <taxon>Bacteria</taxon>
        <taxon>Bacillati</taxon>
        <taxon>Candidatus Sysuimicrobiota</taxon>
        <taxon>Candidatus Sysuimicrobiia</taxon>
        <taxon>Candidatus Sysuimicrobiales</taxon>
        <taxon>Candidatus Segetimicrobiaceae</taxon>
        <taxon>Candidatus Segetimicrobium</taxon>
    </lineage>
</organism>
<dbReference type="AlphaFoldDB" id="A0A537J5P5"/>
<dbReference type="Gene3D" id="3.30.750.44">
    <property type="match status" value="1"/>
</dbReference>
<evidence type="ECO:0000313" key="4">
    <source>
        <dbReference type="Proteomes" id="UP000320048"/>
    </source>
</evidence>
<dbReference type="EMBL" id="VBAO01000335">
    <property type="protein sequence ID" value="TMI78879.1"/>
    <property type="molecule type" value="Genomic_DNA"/>
</dbReference>
<accession>A0A537J5P5</accession>
<feature type="compositionally biased region" description="Basic and acidic residues" evidence="1">
    <location>
        <begin position="172"/>
        <end position="183"/>
    </location>
</feature>
<name>A0A537J5P5_9BACT</name>
<feature type="signal peptide" evidence="2">
    <location>
        <begin position="1"/>
        <end position="20"/>
    </location>
</feature>
<sequence length="197" mass="21542">MKRHRSAIVSLAVLVVLALAAPSLPRAEAANAEFVLTTLETLQENYVDPVSAVTMLNAALVSLKQRTGVGPFDGPIPKGVSEARAAVLFTQRFDEVFSVVRARYSATDLAYAASAGMLESLHDSHTGFIPPEAYQEEKRKENGQAAFTAPWRACSRWTASWRSMAGPPPDSRPTRSAERSGVRRERRSSSRWTGPTR</sequence>
<protein>
    <submittedName>
        <fullName evidence="3">Uncharacterized protein</fullName>
    </submittedName>
</protein>
<evidence type="ECO:0000313" key="3">
    <source>
        <dbReference type="EMBL" id="TMI78879.1"/>
    </source>
</evidence>
<evidence type="ECO:0000256" key="2">
    <source>
        <dbReference type="SAM" id="SignalP"/>
    </source>
</evidence>
<evidence type="ECO:0000256" key="1">
    <source>
        <dbReference type="SAM" id="MobiDB-lite"/>
    </source>
</evidence>
<feature type="chain" id="PRO_5022001064" evidence="2">
    <location>
        <begin position="21"/>
        <end position="197"/>
    </location>
</feature>